<reference evidence="3" key="1">
    <citation type="journal article" date="2011" name="Nat. Genet.">
        <title>The Arabidopsis lyrata genome sequence and the basis of rapid genome size change.</title>
        <authorList>
            <person name="Hu T.T."/>
            <person name="Pattyn P."/>
            <person name="Bakker E.G."/>
            <person name="Cao J."/>
            <person name="Cheng J.-F."/>
            <person name="Clark R.M."/>
            <person name="Fahlgren N."/>
            <person name="Fawcett J.A."/>
            <person name="Grimwood J."/>
            <person name="Gundlach H."/>
            <person name="Haberer G."/>
            <person name="Hollister J.D."/>
            <person name="Ossowski S."/>
            <person name="Ottilar R.P."/>
            <person name="Salamov A.A."/>
            <person name="Schneeberger K."/>
            <person name="Spannagl M."/>
            <person name="Wang X."/>
            <person name="Yang L."/>
            <person name="Nasrallah M.E."/>
            <person name="Bergelson J."/>
            <person name="Carrington J.C."/>
            <person name="Gaut B.S."/>
            <person name="Schmutz J."/>
            <person name="Mayer K.F.X."/>
            <person name="Van de Peer Y."/>
            <person name="Grigoriev I.V."/>
            <person name="Nordborg M."/>
            <person name="Weigel D."/>
            <person name="Guo Y.-L."/>
        </authorList>
    </citation>
    <scope>NUCLEOTIDE SEQUENCE [LARGE SCALE GENOMIC DNA]</scope>
    <source>
        <strain evidence="3">cv. MN47</strain>
    </source>
</reference>
<organism evidence="3">
    <name type="scientific">Arabidopsis lyrata subsp. lyrata</name>
    <name type="common">Lyre-leaved rock-cress</name>
    <dbReference type="NCBI Taxonomy" id="81972"/>
    <lineage>
        <taxon>Eukaryota</taxon>
        <taxon>Viridiplantae</taxon>
        <taxon>Streptophyta</taxon>
        <taxon>Embryophyta</taxon>
        <taxon>Tracheophyta</taxon>
        <taxon>Spermatophyta</taxon>
        <taxon>Magnoliopsida</taxon>
        <taxon>eudicotyledons</taxon>
        <taxon>Gunneridae</taxon>
        <taxon>Pentapetalae</taxon>
        <taxon>rosids</taxon>
        <taxon>malvids</taxon>
        <taxon>Brassicales</taxon>
        <taxon>Brassicaceae</taxon>
        <taxon>Camelineae</taxon>
        <taxon>Arabidopsis</taxon>
    </lineage>
</organism>
<dbReference type="PANTHER" id="PTHR14326">
    <property type="entry name" value="TARGETING PROTEIN FOR XKLP2"/>
    <property type="match status" value="1"/>
</dbReference>
<dbReference type="GO" id="GO:0005819">
    <property type="term" value="C:spindle"/>
    <property type="evidence" value="ECO:0007669"/>
    <property type="project" value="InterPro"/>
</dbReference>
<evidence type="ECO:0000313" key="2">
    <source>
        <dbReference type="EMBL" id="EFH47514.1"/>
    </source>
</evidence>
<dbReference type="HOGENOM" id="CLU_627552_0_0_1"/>
<dbReference type="GO" id="GO:0090307">
    <property type="term" value="P:mitotic spindle assembly"/>
    <property type="evidence" value="ECO:0007669"/>
    <property type="project" value="TreeGrafter"/>
</dbReference>
<dbReference type="PANTHER" id="PTHR14326:SF56">
    <property type="entry name" value="CELL CYCLE REGULATED MICROTUBULE ASSOCIATED PROTEIN"/>
    <property type="match status" value="1"/>
</dbReference>
<dbReference type="Pfam" id="PF12214">
    <property type="entry name" value="TPX2_importin"/>
    <property type="match status" value="1"/>
</dbReference>
<dbReference type="STRING" id="81972.D7M0G3"/>
<dbReference type="GO" id="GO:0060236">
    <property type="term" value="P:regulation of mitotic spindle organization"/>
    <property type="evidence" value="ECO:0007669"/>
    <property type="project" value="InterPro"/>
</dbReference>
<dbReference type="GO" id="GO:0005880">
    <property type="term" value="C:nuclear microtubule"/>
    <property type="evidence" value="ECO:0007669"/>
    <property type="project" value="TreeGrafter"/>
</dbReference>
<dbReference type="eggNOG" id="KOG2557">
    <property type="taxonomic scope" value="Eukaryota"/>
</dbReference>
<evidence type="ECO:0000313" key="3">
    <source>
        <dbReference type="Proteomes" id="UP000008694"/>
    </source>
</evidence>
<evidence type="ECO:0000259" key="1">
    <source>
        <dbReference type="Pfam" id="PF12214"/>
    </source>
</evidence>
<protein>
    <recommendedName>
        <fullName evidence="1">TPX2 central domain-containing protein</fullName>
    </recommendedName>
</protein>
<dbReference type="InterPro" id="IPR027330">
    <property type="entry name" value="TPX2_central_dom"/>
</dbReference>
<accession>D7M0G3</accession>
<name>D7M0G3_ARALL</name>
<dbReference type="GO" id="GO:0030295">
    <property type="term" value="F:protein kinase activator activity"/>
    <property type="evidence" value="ECO:0007669"/>
    <property type="project" value="TreeGrafter"/>
</dbReference>
<dbReference type="EMBL" id="GL348718">
    <property type="protein sequence ID" value="EFH47514.1"/>
    <property type="molecule type" value="Genomic_DNA"/>
</dbReference>
<feature type="domain" description="TPX2 central" evidence="1">
    <location>
        <begin position="239"/>
        <end position="341"/>
    </location>
</feature>
<dbReference type="GO" id="GO:0008017">
    <property type="term" value="F:microtubule binding"/>
    <property type="evidence" value="ECO:0007669"/>
    <property type="project" value="TreeGrafter"/>
</dbReference>
<keyword evidence="3" id="KW-1185">Reference proteome</keyword>
<dbReference type="Gramene" id="fgenesh1_pg.C_scaffold_6000576">
    <property type="protein sequence ID" value="fgenesh1_pg.C_scaffold_6000576"/>
    <property type="gene ID" value="fgenesh1_pg.C_scaffold_6000576"/>
</dbReference>
<dbReference type="AlphaFoldDB" id="D7M0G3"/>
<dbReference type="Proteomes" id="UP000008694">
    <property type="component" value="Unassembled WGS sequence"/>
</dbReference>
<gene>
    <name evidence="2" type="ORF">ARALYDRAFT_349983</name>
</gene>
<sequence>MGNSNSSSVDHRSTSASRAFTQKKLDDLKSLFSYLDSKSQSVLSYLNLNVSASLKDCCVEISEFIYQSLCNNGKGVFTRYQSWQLRIDGCSVNVTLSSGLILKSVFSTESSDAESSDYKEMVDVLLNATTSSKSDDVRPEYQVPHLLYEDSVGSDRLLLKEGIRLAYWRGSSSPRACRVEAAVSLFLTKTSIIQPGVIECWGIVQASNEQDTKHNTMKGTVSRLDQTPFVHKVSRKGFKITVPKEPNLKTAQRAARNRFKAQSAPEQIAKFSSTVNKAVQETSSASLPKKNTPRPQDFQTFHLRTSLRERERSSSAKIAPTDNSKHSLTLVHKPFINPIYNVKSVGSKNGRKVKASRSSKSNCQTSSKCGEAIDIKDENNLLRVFSSLKEFEAPMDTNFRDEPFIESLRKLCLTSDNDSVAVFIDLLLLLLSCTSST</sequence>
<proteinExistence type="predicted"/>
<dbReference type="InterPro" id="IPR009675">
    <property type="entry name" value="TPX2_fam"/>
</dbReference>